<evidence type="ECO:0000256" key="2">
    <source>
        <dbReference type="ARBA" id="ARBA00022448"/>
    </source>
</evidence>
<dbReference type="PANTHER" id="PTHR43791:SF49">
    <property type="entry name" value="TRANSPORTER, PUTATIVE (AFU_ORTHOLOGUE AFUA_4G04250)-RELATED"/>
    <property type="match status" value="1"/>
</dbReference>
<dbReference type="InterPro" id="IPR011701">
    <property type="entry name" value="MFS"/>
</dbReference>
<evidence type="ECO:0000256" key="7">
    <source>
        <dbReference type="SAM" id="Phobius"/>
    </source>
</evidence>
<evidence type="ECO:0000256" key="1">
    <source>
        <dbReference type="ARBA" id="ARBA00004141"/>
    </source>
</evidence>
<accession>A0A8H6FEJ7</accession>
<feature type="region of interest" description="Disordered" evidence="6">
    <location>
        <begin position="1"/>
        <end position="21"/>
    </location>
</feature>
<feature type="transmembrane region" description="Helical" evidence="7">
    <location>
        <begin position="152"/>
        <end position="174"/>
    </location>
</feature>
<feature type="transmembrane region" description="Helical" evidence="7">
    <location>
        <begin position="227"/>
        <end position="251"/>
    </location>
</feature>
<protein>
    <submittedName>
        <fullName evidence="8">Uncharacterized protein</fullName>
    </submittedName>
</protein>
<evidence type="ECO:0000256" key="6">
    <source>
        <dbReference type="SAM" id="MobiDB-lite"/>
    </source>
</evidence>
<feature type="transmembrane region" description="Helical" evidence="7">
    <location>
        <begin position="80"/>
        <end position="99"/>
    </location>
</feature>
<keyword evidence="9" id="KW-1185">Reference proteome</keyword>
<dbReference type="AlphaFoldDB" id="A0A8H6FEJ7"/>
<dbReference type="Gene3D" id="1.20.1250.20">
    <property type="entry name" value="MFS general substrate transporter like domains"/>
    <property type="match status" value="1"/>
</dbReference>
<feature type="transmembrane region" description="Helical" evidence="7">
    <location>
        <begin position="298"/>
        <end position="318"/>
    </location>
</feature>
<name>A0A8H6FEJ7_9LECA</name>
<dbReference type="Proteomes" id="UP000593566">
    <property type="component" value="Unassembled WGS sequence"/>
</dbReference>
<evidence type="ECO:0000256" key="5">
    <source>
        <dbReference type="ARBA" id="ARBA00023136"/>
    </source>
</evidence>
<evidence type="ECO:0000313" key="9">
    <source>
        <dbReference type="Proteomes" id="UP000593566"/>
    </source>
</evidence>
<evidence type="ECO:0000256" key="4">
    <source>
        <dbReference type="ARBA" id="ARBA00022989"/>
    </source>
</evidence>
<dbReference type="Pfam" id="PF07690">
    <property type="entry name" value="MFS_1"/>
    <property type="match status" value="1"/>
</dbReference>
<dbReference type="InterPro" id="IPR036259">
    <property type="entry name" value="MFS_trans_sf"/>
</dbReference>
<dbReference type="GeneID" id="59337987"/>
<dbReference type="GO" id="GO:0016020">
    <property type="term" value="C:membrane"/>
    <property type="evidence" value="ECO:0007669"/>
    <property type="project" value="UniProtKB-SubCell"/>
</dbReference>
<evidence type="ECO:0000256" key="3">
    <source>
        <dbReference type="ARBA" id="ARBA00022692"/>
    </source>
</evidence>
<sequence>MGDMDTSKMAPEGGPGNSNSSFDMYTGSGSVEDKSLVRKQDWRIIPLCAVVYLLCFLDRSNIGNARILNITTMSIGGVKIAASLSGVRFLLGVFEAGLYPGVEFYLTFWYRSEERSLRIAFFLPSAALAGAFGGAIAYGVGRMNGINGLSVWQWLVILEGIPACAAGLVVLLILPDYPESARWLTDEEKELARERVRFCGSSADDMAITWVDAKETLTEWRLYFYSLARYICLVISTTFVFSPVPSLLSFLASNTHTTASTDLAVALNVSIGGGAGLILGTWIFPAGEAKNGYKSGNWINAGFMLAISVVCVALRIYYGRANRLKEHKRKFVL</sequence>
<feature type="transmembrane region" description="Helical" evidence="7">
    <location>
        <begin position="119"/>
        <end position="140"/>
    </location>
</feature>
<organism evidence="8 9">
    <name type="scientific">Letharia lupina</name>
    <dbReference type="NCBI Taxonomy" id="560253"/>
    <lineage>
        <taxon>Eukaryota</taxon>
        <taxon>Fungi</taxon>
        <taxon>Dikarya</taxon>
        <taxon>Ascomycota</taxon>
        <taxon>Pezizomycotina</taxon>
        <taxon>Lecanoromycetes</taxon>
        <taxon>OSLEUM clade</taxon>
        <taxon>Lecanoromycetidae</taxon>
        <taxon>Lecanorales</taxon>
        <taxon>Lecanorineae</taxon>
        <taxon>Parmeliaceae</taxon>
        <taxon>Letharia</taxon>
    </lineage>
</organism>
<reference evidence="8 9" key="1">
    <citation type="journal article" date="2020" name="Genomics">
        <title>Complete, high-quality genomes from long-read metagenomic sequencing of two wolf lichen thalli reveals enigmatic genome architecture.</title>
        <authorList>
            <person name="McKenzie S.K."/>
            <person name="Walston R.F."/>
            <person name="Allen J.L."/>
        </authorList>
    </citation>
    <scope>NUCLEOTIDE SEQUENCE [LARGE SCALE GENOMIC DNA]</scope>
    <source>
        <strain evidence="8">WasteWater1</strain>
    </source>
</reference>
<dbReference type="EMBL" id="JACCJB010000007">
    <property type="protein sequence ID" value="KAF6225592.1"/>
    <property type="molecule type" value="Genomic_DNA"/>
</dbReference>
<keyword evidence="5 7" id="KW-0472">Membrane</keyword>
<keyword evidence="4 7" id="KW-1133">Transmembrane helix</keyword>
<dbReference type="SUPFAM" id="SSF103473">
    <property type="entry name" value="MFS general substrate transporter"/>
    <property type="match status" value="1"/>
</dbReference>
<dbReference type="PANTHER" id="PTHR43791">
    <property type="entry name" value="PERMEASE-RELATED"/>
    <property type="match status" value="1"/>
</dbReference>
<keyword evidence="3 7" id="KW-0812">Transmembrane</keyword>
<comment type="subcellular location">
    <subcellularLocation>
        <location evidence="1">Membrane</location>
        <topology evidence="1">Multi-pass membrane protein</topology>
    </subcellularLocation>
</comment>
<evidence type="ECO:0000313" key="8">
    <source>
        <dbReference type="EMBL" id="KAF6225592.1"/>
    </source>
</evidence>
<comment type="caution">
    <text evidence="8">The sequence shown here is derived from an EMBL/GenBank/DDBJ whole genome shotgun (WGS) entry which is preliminary data.</text>
</comment>
<proteinExistence type="predicted"/>
<keyword evidence="2" id="KW-0813">Transport</keyword>
<dbReference type="GO" id="GO:0022857">
    <property type="term" value="F:transmembrane transporter activity"/>
    <property type="evidence" value="ECO:0007669"/>
    <property type="project" value="InterPro"/>
</dbReference>
<dbReference type="RefSeq" id="XP_037154301.1">
    <property type="nucleotide sequence ID" value="XM_037300453.1"/>
</dbReference>
<feature type="transmembrane region" description="Helical" evidence="7">
    <location>
        <begin position="263"/>
        <end position="286"/>
    </location>
</feature>
<gene>
    <name evidence="8" type="ORF">HO133_009592</name>
</gene>